<proteinExistence type="predicted"/>
<evidence type="ECO:0000256" key="2">
    <source>
        <dbReference type="ARBA" id="ARBA00023043"/>
    </source>
</evidence>
<dbReference type="InterPro" id="IPR036770">
    <property type="entry name" value="Ankyrin_rpt-contain_sf"/>
</dbReference>
<accession>A0A4Y0BMK7</accession>
<dbReference type="PANTHER" id="PTHR24198">
    <property type="entry name" value="ANKYRIN REPEAT AND PROTEIN KINASE DOMAIN-CONTAINING PROTEIN"/>
    <property type="match status" value="1"/>
</dbReference>
<name>A0A4Y0BMK7_ANOFN</name>
<dbReference type="STRING" id="62324.A0A4Y0BMK7"/>
<keyword evidence="1" id="KW-0677">Repeat</keyword>
<dbReference type="SMART" id="SM00248">
    <property type="entry name" value="ANK"/>
    <property type="match status" value="10"/>
</dbReference>
<feature type="repeat" description="ANK" evidence="3">
    <location>
        <begin position="1754"/>
        <end position="1786"/>
    </location>
</feature>
<dbReference type="SUPFAM" id="SSF48403">
    <property type="entry name" value="Ankyrin repeat"/>
    <property type="match status" value="2"/>
</dbReference>
<dbReference type="Gene3D" id="1.25.40.20">
    <property type="entry name" value="Ankyrin repeat-containing domain"/>
    <property type="match status" value="3"/>
</dbReference>
<dbReference type="EnsemblMetazoa" id="AFUN020717-RA">
    <property type="protein sequence ID" value="AFUN020717-PA"/>
    <property type="gene ID" value="AFUN020717"/>
</dbReference>
<dbReference type="Pfam" id="PF12796">
    <property type="entry name" value="Ank_2"/>
    <property type="match status" value="1"/>
</dbReference>
<dbReference type="InterPro" id="IPR002110">
    <property type="entry name" value="Ankyrin_rpt"/>
</dbReference>
<keyword evidence="2 3" id="KW-0040">ANK repeat</keyword>
<organism evidence="4">
    <name type="scientific">Anopheles funestus</name>
    <name type="common">African malaria mosquito</name>
    <dbReference type="NCBI Taxonomy" id="62324"/>
    <lineage>
        <taxon>Eukaryota</taxon>
        <taxon>Metazoa</taxon>
        <taxon>Ecdysozoa</taxon>
        <taxon>Arthropoda</taxon>
        <taxon>Hexapoda</taxon>
        <taxon>Insecta</taxon>
        <taxon>Pterygota</taxon>
        <taxon>Neoptera</taxon>
        <taxon>Endopterygota</taxon>
        <taxon>Diptera</taxon>
        <taxon>Nematocera</taxon>
        <taxon>Culicoidea</taxon>
        <taxon>Culicidae</taxon>
        <taxon>Anophelinae</taxon>
        <taxon>Anopheles</taxon>
    </lineage>
</organism>
<dbReference type="VEuPathDB" id="VectorBase:AFUN2_009231"/>
<evidence type="ECO:0000256" key="3">
    <source>
        <dbReference type="PROSITE-ProRule" id="PRU00023"/>
    </source>
</evidence>
<protein>
    <submittedName>
        <fullName evidence="4">ANK_REP_REGION domain-containing protein</fullName>
    </submittedName>
</protein>
<evidence type="ECO:0000256" key="1">
    <source>
        <dbReference type="ARBA" id="ARBA00022737"/>
    </source>
</evidence>
<dbReference type="PROSITE" id="PS50088">
    <property type="entry name" value="ANK_REPEAT"/>
    <property type="match status" value="1"/>
</dbReference>
<dbReference type="Pfam" id="PF00023">
    <property type="entry name" value="Ank"/>
    <property type="match status" value="1"/>
</dbReference>
<sequence>MSNSEENHKDSLYIVDIFEAIRDKDEHALARVLEQSTIKSILLYNAKYGISPLAYCIQTGDVSHLGLVRCLLRSGLCDSEVVDSNGQTVLASLAHAPNRNLNFLERIIEIEIEGVDDATACYKMLKHNSLELFKAFLAVKQYDESRLFESLTSAMIKLNVKQFHLSLNLRMLVLRMLADYGYKYLSGDSVGLRENNAHEWKDHVDVIRASWNRIAEKYDTGKYEDIDDRFLHELHVIHNHLYFLQHKQFLEYLPVREAIFCLAVFLNTFKQSPNFDVYRLMVHKCLVVDFVRMVSFQLVLAKKCLESAELILTSLITEAESFIAPIKNDLIEELTKRIELSALGNRKPYGKFMPLNASNGNIDAIIQSLLQKMKKVDKCWTEVKNKEIREKHRQHLIELLESRLEHVVHPQNVADRIMARTKRNPPTEHSAIAIDIVANALFDLDHLMRGKDRRITRKLIKCYNQMKQLHSLNKIVTTFGHVAKVKRANVEVFRNCLKRAVTILGEMMKSTNSTPNMPNGRLKEAMEQMLTERFAAIHIYHRDNYAREFSFARLLLDGELERRVYSELPNHTVVISMVINLLFVIQLANVRRSFYGLLVRCGSLEQLRALVIWVGAKDPAFPMEHDAFQKVKEYFANIKELFAELREGQVAKTLQFIDVDKQFIVQCAIVDELEAMLMAESQFNFESLRKTCFSCKCKTTLRRILHWKLNSYHPNRLLETICTKWDPNVEKLSHVEFMDNRLTWIDPTTVASKLSMLLSGFSSADERHQLSRTSELIQTMNIIVEEEDALLQLNKMLRPYYDNIFFLDNKWKVLESFCRHRQLLWDSTLARDLRRSDQEHLQKLFDERRGKLRSILEMNDVRIVDALDVGVLILQKDIRDSLEYLQLELCEMLIAVGYFGDSFYYMKHRIPMIQGKNYRNLLAHGSLSYNLLTDSGDAKLVVNAFILANTEVRLFDSRRNKAPDLQFPSLEDTDRWVEEQQQLLAAIKTNDLSKIHDSMRAGGEIKSLFCSSPNISHYPARCLSITFHLQGIYNSDPSIIALLGLYIPNLTNLYRHSNFLLQSAIIRRDFDTALKLTNESTPLHEEFYGWPNLFSHILSKLFVTKTRPDREKILDHFLDYGNEKCVEEMVEHLNHYLIIENDPDIVCKAILRGLRPTVELLVRKACRLHPKSLELAIVMHWNDMLSDMAAKTNLDDSVYVTLLRTSIQVNNVTALVHFLNAQQITENALRECYLAASFLGRCTILKYLLTNYRPMDHNVLATAIHNATLYNYWRCVRLLLDAGAGVDVLIPGYEDAESNVLLLLVMYDQIRLIRKIKSVNRTIYGTLTEHPFSVALRNDTASSRMIRALSALGFGWLDSSTTLHEAISQGYDQPAWNTMWREISDQLVHPSVLASDHCALHLIVLQRWKMIAFVEECNMDENALGCAAATGDSRVLRTLLDRLCSMRQLSDIGVLGDIVFLADTSIIQHCKGEKNVHGNIASSCDDMIRRINALSSTISDVQLQERTIVVGDVSIKFSVPPHVQVNEDAADPRFIDSFTLVESLHGMHEISNSLFTTRPIVHATFSKDDRTTFFMRIENVCCVYDMYAPGSRIDLTNILNTKAGGGETVLMTAVKNECDLEMVQSLIEMGANPLLADNRGHTPIDSALGFRSPSLALYLIDECLRRDLRSDDGASVLDVTDGIGENKIIHSTAMKGHEEVLTRLIQVQVDATARNIYGYTPAHIVASIPLTNTIPMMKQLLDYDRTPVDMLDFSGATLLRLAAKADAIDMLDLLMEYNPDLTLQSNRAALYEAVKLQHVQWAKRFLHHAIEKGVPNVTSMEDDGDDIVIMSLKCADFELARALLEYELGHPLEEITADDRPRIEAILKASTSKIPKVPVEHLLKLKGLNESDNFLIFLSNLLKERFA</sequence>
<dbReference type="VEuPathDB" id="VectorBase:AFUN020717"/>
<reference evidence="4" key="1">
    <citation type="submission" date="2020-05" db="UniProtKB">
        <authorList>
            <consortium name="EnsemblMetazoa"/>
        </authorList>
    </citation>
    <scope>IDENTIFICATION</scope>
    <source>
        <strain evidence="4">FUMOZ</strain>
    </source>
</reference>
<dbReference type="PANTHER" id="PTHR24198:SF165">
    <property type="entry name" value="ANKYRIN REPEAT-CONTAINING PROTEIN-RELATED"/>
    <property type="match status" value="1"/>
</dbReference>
<evidence type="ECO:0000313" key="4">
    <source>
        <dbReference type="EnsemblMetazoa" id="AFUN020717-PA"/>
    </source>
</evidence>